<evidence type="ECO:0000256" key="1">
    <source>
        <dbReference type="PROSITE-ProRule" id="PRU00339"/>
    </source>
</evidence>
<dbReference type="EMBL" id="QPID01000003">
    <property type="protein sequence ID" value="RCU50802.1"/>
    <property type="molecule type" value="Genomic_DNA"/>
</dbReference>
<dbReference type="InterPro" id="IPR011717">
    <property type="entry name" value="TPR-4"/>
</dbReference>
<dbReference type="InterPro" id="IPR011990">
    <property type="entry name" value="TPR-like_helical_dom_sf"/>
</dbReference>
<dbReference type="SMART" id="SM00028">
    <property type="entry name" value="TPR"/>
    <property type="match status" value="6"/>
</dbReference>
<keyword evidence="1" id="KW-0802">TPR repeat</keyword>
<dbReference type="PANTHER" id="PTHR12558:SF13">
    <property type="entry name" value="CELL DIVISION CYCLE PROTEIN 27 HOMOLOG"/>
    <property type="match status" value="1"/>
</dbReference>
<dbReference type="Pfam" id="PF04733">
    <property type="entry name" value="Coatomer_E"/>
    <property type="match status" value="1"/>
</dbReference>
<dbReference type="GO" id="GO:0051301">
    <property type="term" value="P:cell division"/>
    <property type="evidence" value="ECO:0007669"/>
    <property type="project" value="TreeGrafter"/>
</dbReference>
<proteinExistence type="predicted"/>
<dbReference type="PANTHER" id="PTHR12558">
    <property type="entry name" value="CELL DIVISION CYCLE 16,23,27"/>
    <property type="match status" value="1"/>
</dbReference>
<sequence length="649" mass="72237">MLVRLSVKELQMSRLLLTMARVTVLSVSLCNLVIAAPINLTETKSQQYLEQAFTGANEMGMVDLGTGKGVNDLSWLNQVVAEGLYSQTSRNQILTLISNQDYLDAETAARKWIAERPADLTGHQLFILALLGQGKDQALSTHLIELKKLAPNLHDTTAFLAATGYAKKRQFYQALELLNSPLTGSSAQTLKGQILFQQGRVDEATKALKVALTTKPDNLGATVLVTKLSLATSQLHDAKRYAQIWQKLAPEDVGPSMVLSAVAMIENQPSSAKKAITETLTRHPENYVAMLDLALIAWREGDLKTANSQLEKLKAVDSREPLQLASLMLLNSDKESDKKKLASTVAKLIEIDPNDPMHQLLRIAVQATVSETDLLPLSNLYIDLKDKSLRQQVATATNAGWSSVAYSYYLYRQGYFAMLLADKTNNQNPLYQINMARGHWKSGDSDSAQRTYRAFQDANPKWVIPLLEVADIQYFLNGADAALSGYRQAHLKRQDWPELTVRLANLLFTSGKFEDALSYYQTLSSQYPKNGVFLAQIAMTELALKRNNEALVNAQKAHTLLPQHPEITKVLAQSFYSLGNWDKAQLNYLKALKQGVQLELTDLLNLAKSFEKSGNKKQEIRFLERTLNLGVDFQQANEVKQRLKVLNGA</sequence>
<dbReference type="GO" id="GO:0042802">
    <property type="term" value="F:identical protein binding"/>
    <property type="evidence" value="ECO:0007669"/>
    <property type="project" value="InterPro"/>
</dbReference>
<dbReference type="InterPro" id="IPR019734">
    <property type="entry name" value="TPR_rpt"/>
</dbReference>
<protein>
    <recommendedName>
        <fullName evidence="4">Tetratricopeptide repeat protein</fullName>
    </recommendedName>
</protein>
<evidence type="ECO:0000313" key="2">
    <source>
        <dbReference type="EMBL" id="RCU50802.1"/>
    </source>
</evidence>
<feature type="repeat" description="TPR" evidence="1">
    <location>
        <begin position="497"/>
        <end position="530"/>
    </location>
</feature>
<comment type="caution">
    <text evidence="2">The sequence shown here is derived from an EMBL/GenBank/DDBJ whole genome shotgun (WGS) entry which is preliminary data.</text>
</comment>
<evidence type="ECO:0008006" key="4">
    <source>
        <dbReference type="Google" id="ProtNLM"/>
    </source>
</evidence>
<dbReference type="Proteomes" id="UP000252558">
    <property type="component" value="Unassembled WGS sequence"/>
</dbReference>
<dbReference type="Pfam" id="PF13174">
    <property type="entry name" value="TPR_6"/>
    <property type="match status" value="1"/>
</dbReference>
<name>A0A368NJN4_9GAMM</name>
<dbReference type="Gene3D" id="1.25.40.10">
    <property type="entry name" value="Tetratricopeptide repeat domain"/>
    <property type="match status" value="2"/>
</dbReference>
<dbReference type="AlphaFoldDB" id="A0A368NJN4"/>
<evidence type="ECO:0000313" key="3">
    <source>
        <dbReference type="Proteomes" id="UP000252558"/>
    </source>
</evidence>
<gene>
    <name evidence="2" type="ORF">DU002_05600</name>
</gene>
<accession>A0A368NJN4</accession>
<dbReference type="Pfam" id="PF07721">
    <property type="entry name" value="TPR_4"/>
    <property type="match status" value="1"/>
</dbReference>
<feature type="repeat" description="TPR" evidence="1">
    <location>
        <begin position="185"/>
        <end position="218"/>
    </location>
</feature>
<keyword evidence="3" id="KW-1185">Reference proteome</keyword>
<reference evidence="2 3" key="1">
    <citation type="submission" date="2018-07" db="EMBL/GenBank/DDBJ databases">
        <title>Corallincola holothuriorum sp. nov., a new facultative anaerobe isolated from sea cucumber Apostichopus japonicus.</title>
        <authorList>
            <person name="Xia H."/>
        </authorList>
    </citation>
    <scope>NUCLEOTIDE SEQUENCE [LARGE SCALE GENOMIC DNA]</scope>
    <source>
        <strain evidence="2 3">C4</strain>
    </source>
</reference>
<organism evidence="2 3">
    <name type="scientific">Corallincola holothuriorum</name>
    <dbReference type="NCBI Taxonomy" id="2282215"/>
    <lineage>
        <taxon>Bacteria</taxon>
        <taxon>Pseudomonadati</taxon>
        <taxon>Pseudomonadota</taxon>
        <taxon>Gammaproteobacteria</taxon>
        <taxon>Alteromonadales</taxon>
        <taxon>Psychromonadaceae</taxon>
        <taxon>Corallincola</taxon>
    </lineage>
</organism>
<dbReference type="PROSITE" id="PS50005">
    <property type="entry name" value="TPR"/>
    <property type="match status" value="2"/>
</dbReference>
<dbReference type="SUPFAM" id="SSF48452">
    <property type="entry name" value="TPR-like"/>
    <property type="match status" value="4"/>
</dbReference>